<dbReference type="AlphaFoldDB" id="A0A9Q1FNX5"/>
<gene>
    <name evidence="2" type="ORF">SKAU_G00122280</name>
</gene>
<evidence type="ECO:0000256" key="1">
    <source>
        <dbReference type="SAM" id="MobiDB-lite"/>
    </source>
</evidence>
<evidence type="ECO:0000313" key="2">
    <source>
        <dbReference type="EMBL" id="KAJ8363397.1"/>
    </source>
</evidence>
<dbReference type="Proteomes" id="UP001152622">
    <property type="component" value="Chromosome 4"/>
</dbReference>
<evidence type="ECO:0000313" key="3">
    <source>
        <dbReference type="Proteomes" id="UP001152622"/>
    </source>
</evidence>
<protein>
    <submittedName>
        <fullName evidence="2">Uncharacterized protein</fullName>
    </submittedName>
</protein>
<name>A0A9Q1FNX5_SYNKA</name>
<organism evidence="2 3">
    <name type="scientific">Synaphobranchus kaupii</name>
    <name type="common">Kaup's arrowtooth eel</name>
    <dbReference type="NCBI Taxonomy" id="118154"/>
    <lineage>
        <taxon>Eukaryota</taxon>
        <taxon>Metazoa</taxon>
        <taxon>Chordata</taxon>
        <taxon>Craniata</taxon>
        <taxon>Vertebrata</taxon>
        <taxon>Euteleostomi</taxon>
        <taxon>Actinopterygii</taxon>
        <taxon>Neopterygii</taxon>
        <taxon>Teleostei</taxon>
        <taxon>Anguilliformes</taxon>
        <taxon>Synaphobranchidae</taxon>
        <taxon>Synaphobranchus</taxon>
    </lineage>
</organism>
<feature type="compositionally biased region" description="Basic residues" evidence="1">
    <location>
        <begin position="16"/>
        <end position="25"/>
    </location>
</feature>
<accession>A0A9Q1FNX5</accession>
<reference evidence="2" key="1">
    <citation type="journal article" date="2023" name="Science">
        <title>Genome structures resolve the early diversification of teleost fishes.</title>
        <authorList>
            <person name="Parey E."/>
            <person name="Louis A."/>
            <person name="Montfort J."/>
            <person name="Bouchez O."/>
            <person name="Roques C."/>
            <person name="Iampietro C."/>
            <person name="Lluch J."/>
            <person name="Castinel A."/>
            <person name="Donnadieu C."/>
            <person name="Desvignes T."/>
            <person name="Floi Bucao C."/>
            <person name="Jouanno E."/>
            <person name="Wen M."/>
            <person name="Mejri S."/>
            <person name="Dirks R."/>
            <person name="Jansen H."/>
            <person name="Henkel C."/>
            <person name="Chen W.J."/>
            <person name="Zahm M."/>
            <person name="Cabau C."/>
            <person name="Klopp C."/>
            <person name="Thompson A.W."/>
            <person name="Robinson-Rechavi M."/>
            <person name="Braasch I."/>
            <person name="Lecointre G."/>
            <person name="Bobe J."/>
            <person name="Postlethwait J.H."/>
            <person name="Berthelot C."/>
            <person name="Roest Crollius H."/>
            <person name="Guiguen Y."/>
        </authorList>
    </citation>
    <scope>NUCLEOTIDE SEQUENCE</scope>
    <source>
        <strain evidence="2">WJC10195</strain>
    </source>
</reference>
<keyword evidence="3" id="KW-1185">Reference proteome</keyword>
<proteinExistence type="predicted"/>
<dbReference type="EMBL" id="JAINUF010000004">
    <property type="protein sequence ID" value="KAJ8363397.1"/>
    <property type="molecule type" value="Genomic_DNA"/>
</dbReference>
<feature type="region of interest" description="Disordered" evidence="1">
    <location>
        <begin position="1"/>
        <end position="41"/>
    </location>
</feature>
<comment type="caution">
    <text evidence="2">The sequence shown here is derived from an EMBL/GenBank/DDBJ whole genome shotgun (WGS) entry which is preliminary data.</text>
</comment>
<sequence length="137" mass="15561">MWAARRSVDANAPGPRRPRRRKERRRRDAEPFPVSNKHRMRCGQRRSLCGPLWLETGSALSSPQSASSRSVVGPRPPELWLGLPRPPLSPRARGAAPLAHAYTPRQPLSLRQPGLRFLRYASETEKKREDLAWRASP</sequence>